<keyword evidence="2" id="KW-1185">Reference proteome</keyword>
<reference evidence="1 2" key="1">
    <citation type="submission" date="2023-07" db="EMBL/GenBank/DDBJ databases">
        <authorList>
            <person name="Peeters C."/>
        </authorList>
    </citation>
    <scope>NUCLEOTIDE SEQUENCE [LARGE SCALE GENOMIC DNA]</scope>
    <source>
        <strain evidence="1 2">R-16034</strain>
    </source>
</reference>
<name>A0AB72X5A2_9RALS</name>
<protein>
    <submittedName>
        <fullName evidence="1">Uncharacterized protein</fullName>
    </submittedName>
</protein>
<dbReference type="Proteomes" id="UP001189225">
    <property type="component" value="Unassembled WGS sequence"/>
</dbReference>
<comment type="caution">
    <text evidence="1">The sequence shown here is derived from an EMBL/GenBank/DDBJ whole genome shotgun (WGS) entry which is preliminary data.</text>
</comment>
<organism evidence="1 2">
    <name type="scientific">Ralstonia edaphi</name>
    <dbReference type="NCBI Taxonomy" id="3058599"/>
    <lineage>
        <taxon>Bacteria</taxon>
        <taxon>Pseudomonadati</taxon>
        <taxon>Pseudomonadota</taxon>
        <taxon>Betaproteobacteria</taxon>
        <taxon>Burkholderiales</taxon>
        <taxon>Burkholderiaceae</taxon>
        <taxon>Ralstonia</taxon>
    </lineage>
</organism>
<evidence type="ECO:0000313" key="1">
    <source>
        <dbReference type="EMBL" id="CAJ0744021.1"/>
    </source>
</evidence>
<accession>A0AB72X5A2</accession>
<dbReference type="RefSeq" id="WP_316901842.1">
    <property type="nucleotide sequence ID" value="NZ_CATWHI010000005.1"/>
</dbReference>
<dbReference type="AlphaFoldDB" id="A0AB72X5A2"/>
<proteinExistence type="predicted"/>
<gene>
    <name evidence="1" type="ORF">R16034_04036</name>
</gene>
<dbReference type="EMBL" id="CATWHI010000005">
    <property type="protein sequence ID" value="CAJ0744021.1"/>
    <property type="molecule type" value="Genomic_DNA"/>
</dbReference>
<sequence length="43" mass="4830">MEEQLLNAAVLGLVQITGVGNASAWKEQIYIAWRTRKDNVDLN</sequence>
<evidence type="ECO:0000313" key="2">
    <source>
        <dbReference type="Proteomes" id="UP001189225"/>
    </source>
</evidence>